<dbReference type="AlphaFoldDB" id="A0A5C5V7A6"/>
<dbReference type="Proteomes" id="UP000316714">
    <property type="component" value="Unassembled WGS sequence"/>
</dbReference>
<feature type="region of interest" description="Disordered" evidence="1">
    <location>
        <begin position="329"/>
        <end position="363"/>
    </location>
</feature>
<reference evidence="2 3" key="1">
    <citation type="submission" date="2019-02" db="EMBL/GenBank/DDBJ databases">
        <title>Deep-cultivation of Planctomycetes and their phenomic and genomic characterization uncovers novel biology.</title>
        <authorList>
            <person name="Wiegand S."/>
            <person name="Jogler M."/>
            <person name="Boedeker C."/>
            <person name="Pinto D."/>
            <person name="Vollmers J."/>
            <person name="Rivas-Marin E."/>
            <person name="Kohn T."/>
            <person name="Peeters S.H."/>
            <person name="Heuer A."/>
            <person name="Rast P."/>
            <person name="Oberbeckmann S."/>
            <person name="Bunk B."/>
            <person name="Jeske O."/>
            <person name="Meyerdierks A."/>
            <person name="Storesund J.E."/>
            <person name="Kallscheuer N."/>
            <person name="Luecker S."/>
            <person name="Lage O.M."/>
            <person name="Pohl T."/>
            <person name="Merkel B.J."/>
            <person name="Hornburger P."/>
            <person name="Mueller R.-W."/>
            <person name="Bruemmer F."/>
            <person name="Labrenz M."/>
            <person name="Spormann A.M."/>
            <person name="Op Den Camp H."/>
            <person name="Overmann J."/>
            <person name="Amann R."/>
            <person name="Jetten M.S.M."/>
            <person name="Mascher T."/>
            <person name="Medema M.H."/>
            <person name="Devos D.P."/>
            <person name="Kaster A.-K."/>
            <person name="Ovreas L."/>
            <person name="Rohde M."/>
            <person name="Galperin M.Y."/>
            <person name="Jogler C."/>
        </authorList>
    </citation>
    <scope>NUCLEOTIDE SEQUENCE [LARGE SCALE GENOMIC DNA]</scope>
    <source>
        <strain evidence="2 3">KOR34</strain>
    </source>
</reference>
<feature type="region of interest" description="Disordered" evidence="1">
    <location>
        <begin position="223"/>
        <end position="256"/>
    </location>
</feature>
<comment type="caution">
    <text evidence="2">The sequence shown here is derived from an EMBL/GenBank/DDBJ whole genome shotgun (WGS) entry which is preliminary data.</text>
</comment>
<name>A0A5C5V7A6_9BACT</name>
<feature type="compositionally biased region" description="Polar residues" evidence="1">
    <location>
        <begin position="64"/>
        <end position="75"/>
    </location>
</feature>
<sequence length="363" mass="39446">MRQAGKSPIRPRQTTAAATPARSAPRRRRQDKPTRSRSRTIPPRRRRPAGTSETARANRPASPEASTAGTRTGSRCAQPLRVTRSPPATIPSTSSIPAPLHPFAVEHPRNQDCYDNANQHGKTDHQPQARICEAPVSAWPVKPEVEPSVADGVKADPRGHHGNNSRDYPHDAPANQPEPVDWRHTRPRRLVRVGFLLVHAAGDSLATSSIRACVRQSTTEILTNQSCRRSSPSPDCSSSKVGGEETADDRRPSGNQCDQVVGVAGTACHRDWNLSNRDTGHAERNYPRCNREWQRHPNAKPSRGPLCGRGLGLGRFVRVVIPSAHNCSDSLSTGRRAADHTAKPATAPTTPPNTHAAHIKTSP</sequence>
<evidence type="ECO:0000256" key="1">
    <source>
        <dbReference type="SAM" id="MobiDB-lite"/>
    </source>
</evidence>
<accession>A0A5C5V7A6</accession>
<protein>
    <submittedName>
        <fullName evidence="2">Uncharacterized protein</fullName>
    </submittedName>
</protein>
<evidence type="ECO:0000313" key="3">
    <source>
        <dbReference type="Proteomes" id="UP000316714"/>
    </source>
</evidence>
<organism evidence="2 3">
    <name type="scientific">Posidoniimonas corsicana</name>
    <dbReference type="NCBI Taxonomy" id="1938618"/>
    <lineage>
        <taxon>Bacteria</taxon>
        <taxon>Pseudomonadati</taxon>
        <taxon>Planctomycetota</taxon>
        <taxon>Planctomycetia</taxon>
        <taxon>Pirellulales</taxon>
        <taxon>Lacipirellulaceae</taxon>
        <taxon>Posidoniimonas</taxon>
    </lineage>
</organism>
<evidence type="ECO:0000313" key="2">
    <source>
        <dbReference type="EMBL" id="TWT33612.1"/>
    </source>
</evidence>
<feature type="region of interest" description="Disordered" evidence="1">
    <location>
        <begin position="145"/>
        <end position="183"/>
    </location>
</feature>
<feature type="compositionally biased region" description="Low complexity" evidence="1">
    <location>
        <begin position="10"/>
        <end position="23"/>
    </location>
</feature>
<feature type="region of interest" description="Disordered" evidence="1">
    <location>
        <begin position="1"/>
        <end position="126"/>
    </location>
</feature>
<keyword evidence="3" id="KW-1185">Reference proteome</keyword>
<gene>
    <name evidence="2" type="ORF">KOR34_34440</name>
</gene>
<feature type="compositionally biased region" description="Basic residues" evidence="1">
    <location>
        <begin position="24"/>
        <end position="48"/>
    </location>
</feature>
<feature type="compositionally biased region" description="Low complexity" evidence="1">
    <location>
        <begin position="343"/>
        <end position="356"/>
    </location>
</feature>
<feature type="compositionally biased region" description="Low complexity" evidence="1">
    <location>
        <begin position="226"/>
        <end position="239"/>
    </location>
</feature>
<dbReference type="EMBL" id="SIHJ01000002">
    <property type="protein sequence ID" value="TWT33612.1"/>
    <property type="molecule type" value="Genomic_DNA"/>
</dbReference>
<proteinExistence type="predicted"/>
<feature type="compositionally biased region" description="Low complexity" evidence="1">
    <location>
        <begin position="85"/>
        <end position="98"/>
    </location>
</feature>